<name>B9XI15_PEDPL</name>
<evidence type="ECO:0000313" key="1">
    <source>
        <dbReference type="EMBL" id="EEF60508.1"/>
    </source>
</evidence>
<keyword evidence="2" id="KW-1185">Reference proteome</keyword>
<comment type="caution">
    <text evidence="1">The sequence shown here is derived from an EMBL/GenBank/DDBJ whole genome shotgun (WGS) entry which is preliminary data.</text>
</comment>
<dbReference type="EMBL" id="ABOX02000016">
    <property type="protein sequence ID" value="EEF60508.1"/>
    <property type="molecule type" value="Genomic_DNA"/>
</dbReference>
<reference evidence="1 2" key="1">
    <citation type="journal article" date="2011" name="J. Bacteriol.">
        <title>Genome sequence of 'Pedosphaera parvula' Ellin514, an aerobic Verrucomicrobial isolate from pasture soil.</title>
        <authorList>
            <person name="Kant R."/>
            <person name="van Passel M.W."/>
            <person name="Sangwan P."/>
            <person name="Palva A."/>
            <person name="Lucas S."/>
            <person name="Copeland A."/>
            <person name="Lapidus A."/>
            <person name="Glavina Del Rio T."/>
            <person name="Dalin E."/>
            <person name="Tice H."/>
            <person name="Bruce D."/>
            <person name="Goodwin L."/>
            <person name="Pitluck S."/>
            <person name="Chertkov O."/>
            <person name="Larimer F.W."/>
            <person name="Land M.L."/>
            <person name="Hauser L."/>
            <person name="Brettin T.S."/>
            <person name="Detter J.C."/>
            <person name="Han S."/>
            <person name="de Vos W.M."/>
            <person name="Janssen P.H."/>
            <person name="Smidt H."/>
        </authorList>
    </citation>
    <scope>NUCLEOTIDE SEQUENCE [LARGE SCALE GENOMIC DNA]</scope>
    <source>
        <strain evidence="1 2">Ellin514</strain>
    </source>
</reference>
<dbReference type="STRING" id="320771.Cflav_PD3478"/>
<evidence type="ECO:0000313" key="2">
    <source>
        <dbReference type="Proteomes" id="UP000003688"/>
    </source>
</evidence>
<sequence>MNTNTLYQYDPSRERLNHIKTWKIMGHLSFRSPVSSVKRMEMFQAVIHLLARRYKMPVAELRWVLKQEGDFTNKRYHFHFLLDGSNLSNKDVAKLAVNFGKLWEKAGGGNHDVRPYAIELDPNGYQRAVNYLTKVEGFRVPFSKVFDAGENCHLKFSEAMDRHIAAVCTDSEPQKKDTQ</sequence>
<organism evidence="1 2">
    <name type="scientific">Pedosphaera parvula (strain Ellin514)</name>
    <dbReference type="NCBI Taxonomy" id="320771"/>
    <lineage>
        <taxon>Bacteria</taxon>
        <taxon>Pseudomonadati</taxon>
        <taxon>Verrucomicrobiota</taxon>
        <taxon>Pedosphaerae</taxon>
        <taxon>Pedosphaerales</taxon>
        <taxon>Pedosphaeraceae</taxon>
        <taxon>Pedosphaera</taxon>
    </lineage>
</organism>
<accession>B9XI15</accession>
<protein>
    <submittedName>
        <fullName evidence="1">Uncharacterized protein</fullName>
    </submittedName>
</protein>
<dbReference type="AlphaFoldDB" id="B9XI15"/>
<proteinExistence type="predicted"/>
<dbReference type="Proteomes" id="UP000003688">
    <property type="component" value="Unassembled WGS sequence"/>
</dbReference>
<gene>
    <name evidence="1" type="ORF">Cflav_PD3478</name>
</gene>